<accession>A0A7X4LLJ5</accession>
<protein>
    <submittedName>
        <fullName evidence="1">Uncharacterized protein</fullName>
    </submittedName>
</protein>
<evidence type="ECO:0000313" key="2">
    <source>
        <dbReference type="Proteomes" id="UP000462621"/>
    </source>
</evidence>
<sequence length="65" mass="7139">MNDAEIAEAVDQILSRYTPPKTTIKATTQLERCQANKPLDLKTIVSQALAETLKAASTPNDEPRK</sequence>
<proteinExistence type="predicted"/>
<organism evidence="1 2">
    <name type="scientific">Vibrio eleionomae</name>
    <dbReference type="NCBI Taxonomy" id="2653505"/>
    <lineage>
        <taxon>Bacteria</taxon>
        <taxon>Pseudomonadati</taxon>
        <taxon>Pseudomonadota</taxon>
        <taxon>Gammaproteobacteria</taxon>
        <taxon>Vibrionales</taxon>
        <taxon>Vibrionaceae</taxon>
        <taxon>Vibrio</taxon>
    </lineage>
</organism>
<comment type="caution">
    <text evidence="1">The sequence shown here is derived from an EMBL/GenBank/DDBJ whole genome shotgun (WGS) entry which is preliminary data.</text>
</comment>
<evidence type="ECO:0000313" key="1">
    <source>
        <dbReference type="EMBL" id="MZI94198.1"/>
    </source>
</evidence>
<keyword evidence="2" id="KW-1185">Reference proteome</keyword>
<dbReference type="Proteomes" id="UP000462621">
    <property type="component" value="Unassembled WGS sequence"/>
</dbReference>
<gene>
    <name evidence="1" type="ORF">F9817_13440</name>
</gene>
<name>A0A7X4LLJ5_9VIBR</name>
<dbReference type="EMBL" id="WEKT01000024">
    <property type="protein sequence ID" value="MZI94198.1"/>
    <property type="molecule type" value="Genomic_DNA"/>
</dbReference>
<dbReference type="AlphaFoldDB" id="A0A7X4LLJ5"/>
<reference evidence="1 2" key="1">
    <citation type="submission" date="2019-10" db="EMBL/GenBank/DDBJ databases">
        <title>Vibrio sp. nov. isolated from a shrimp pond.</title>
        <authorList>
            <person name="Gomez-Gil B."/>
            <person name="Enciso-Ibarra J."/>
            <person name="Enciso-Ibarra K."/>
            <person name="Bolan-Mejia C."/>
        </authorList>
    </citation>
    <scope>NUCLEOTIDE SEQUENCE [LARGE SCALE GENOMIC DNA]</scope>
    <source>
        <strain evidence="1 2">CAIM 722</strain>
    </source>
</reference>
<dbReference type="RefSeq" id="WP_161156371.1">
    <property type="nucleotide sequence ID" value="NZ_WEKT01000024.1"/>
</dbReference>